<dbReference type="EMBL" id="CP093442">
    <property type="protein sequence ID" value="UOF00510.1"/>
    <property type="molecule type" value="Genomic_DNA"/>
</dbReference>
<evidence type="ECO:0000259" key="5">
    <source>
        <dbReference type="SMART" id="SM00363"/>
    </source>
</evidence>
<gene>
    <name evidence="6" type="ORF">MNR06_12455</name>
</gene>
<dbReference type="InterPro" id="IPR006225">
    <property type="entry name" value="PsdUridine_synth_RluC/D"/>
</dbReference>
<sequence>MENKDSTQKITVTASADMDGLRLDKALALVAEVGTRSRASHLIENSLVTLNGKIAKPSVAVKENDLIQVTLPPPVSSELQKFDLKLDVIFEDDDLLVINKPAGLVVHPAAGHAQDTLVNALLAHTDDLSMKFGEERPGIVHRLDKETSGLIVIAKNDQTHEALTAQFKERSTHRIYYAVCIGTAKNLSGSIRSFLARHPLDRKRYASVLGNDKKPLQDKDDPPSIGKWAVTHYEVLHRKSGLSYLKLKLETGRTHQIRVHLSENGLPIAGDALYGADKKVKNVEAKNTQEDLKSLTRFLLHAAELGFTHPRTKERMSFKQDWPEDIQGYLKKWGLQ</sequence>
<comment type="function">
    <text evidence="4">Responsible for synthesis of pseudouridine from uracil.</text>
</comment>
<reference evidence="6" key="1">
    <citation type="submission" date="2022-03" db="EMBL/GenBank/DDBJ databases">
        <title>Genome Identification and Characterization of new species Bdellovibrio reynosense LBG001 sp. nov. from a Mexico soil sample.</title>
        <authorList>
            <person name="Camilli A."/>
            <person name="Ajao Y."/>
            <person name="Guo X."/>
        </authorList>
    </citation>
    <scope>NUCLEOTIDE SEQUENCE</scope>
    <source>
        <strain evidence="6">LBG001</strain>
    </source>
</reference>
<dbReference type="InterPro" id="IPR002942">
    <property type="entry name" value="S4_RNA-bd"/>
</dbReference>
<evidence type="ECO:0000256" key="2">
    <source>
        <dbReference type="ARBA" id="ARBA00023235"/>
    </source>
</evidence>
<evidence type="ECO:0000313" key="7">
    <source>
        <dbReference type="Proteomes" id="UP000830116"/>
    </source>
</evidence>
<dbReference type="EC" id="5.4.99.-" evidence="4"/>
<dbReference type="PROSITE" id="PS01129">
    <property type="entry name" value="PSI_RLU"/>
    <property type="match status" value="1"/>
</dbReference>
<accession>A0ABY4C6H2</accession>
<proteinExistence type="inferred from homology"/>
<comment type="similarity">
    <text evidence="1 4">Belongs to the pseudouridine synthase RluA family.</text>
</comment>
<comment type="catalytic activity">
    <reaction evidence="4">
        <text>a uridine in RNA = a pseudouridine in RNA</text>
        <dbReference type="Rhea" id="RHEA:48348"/>
        <dbReference type="Rhea" id="RHEA-COMP:12068"/>
        <dbReference type="Rhea" id="RHEA-COMP:12069"/>
        <dbReference type="ChEBI" id="CHEBI:65314"/>
        <dbReference type="ChEBI" id="CHEBI:65315"/>
    </reaction>
</comment>
<organism evidence="6 7">
    <name type="scientific">Bdellovibrio reynosensis</name>
    <dbReference type="NCBI Taxonomy" id="2835041"/>
    <lineage>
        <taxon>Bacteria</taxon>
        <taxon>Pseudomonadati</taxon>
        <taxon>Bdellovibrionota</taxon>
        <taxon>Bdellovibrionia</taxon>
        <taxon>Bdellovibrionales</taxon>
        <taxon>Pseudobdellovibrionaceae</taxon>
        <taxon>Bdellovibrio</taxon>
    </lineage>
</organism>
<dbReference type="Proteomes" id="UP000830116">
    <property type="component" value="Chromosome"/>
</dbReference>
<evidence type="ECO:0000313" key="6">
    <source>
        <dbReference type="EMBL" id="UOF00510.1"/>
    </source>
</evidence>
<dbReference type="InterPro" id="IPR036986">
    <property type="entry name" value="S4_RNA-bd_sf"/>
</dbReference>
<name>A0ABY4C6H2_9BACT</name>
<dbReference type="Pfam" id="PF00849">
    <property type="entry name" value="PseudoU_synth_2"/>
    <property type="match status" value="1"/>
</dbReference>
<dbReference type="CDD" id="cd02869">
    <property type="entry name" value="PseudoU_synth_RluA_like"/>
    <property type="match status" value="1"/>
</dbReference>
<protein>
    <recommendedName>
        <fullName evidence="4">Pseudouridine synthase</fullName>
        <ecNumber evidence="4">5.4.99.-</ecNumber>
    </recommendedName>
</protein>
<feature type="domain" description="RNA-binding S4" evidence="5">
    <location>
        <begin position="21"/>
        <end position="80"/>
    </location>
</feature>
<dbReference type="Pfam" id="PF01479">
    <property type="entry name" value="S4"/>
    <property type="match status" value="1"/>
</dbReference>
<dbReference type="SUPFAM" id="SSF55174">
    <property type="entry name" value="Alpha-L RNA-binding motif"/>
    <property type="match status" value="1"/>
</dbReference>
<dbReference type="Gene3D" id="3.10.290.10">
    <property type="entry name" value="RNA-binding S4 domain"/>
    <property type="match status" value="1"/>
</dbReference>
<keyword evidence="3" id="KW-0694">RNA-binding</keyword>
<dbReference type="SMART" id="SM00363">
    <property type="entry name" value="S4"/>
    <property type="match status" value="1"/>
</dbReference>
<dbReference type="InterPro" id="IPR050188">
    <property type="entry name" value="RluA_PseudoU_synthase"/>
</dbReference>
<keyword evidence="7" id="KW-1185">Reference proteome</keyword>
<dbReference type="PROSITE" id="PS50889">
    <property type="entry name" value="S4"/>
    <property type="match status" value="1"/>
</dbReference>
<evidence type="ECO:0000256" key="4">
    <source>
        <dbReference type="RuleBase" id="RU362028"/>
    </source>
</evidence>
<dbReference type="InterPro" id="IPR006224">
    <property type="entry name" value="PsdUridine_synth_RluA-like_CS"/>
</dbReference>
<dbReference type="Gene3D" id="3.30.2350.10">
    <property type="entry name" value="Pseudouridine synthase"/>
    <property type="match status" value="1"/>
</dbReference>
<evidence type="ECO:0000256" key="3">
    <source>
        <dbReference type="PROSITE-ProRule" id="PRU00182"/>
    </source>
</evidence>
<dbReference type="InterPro" id="IPR006145">
    <property type="entry name" value="PsdUridine_synth_RsuA/RluA"/>
</dbReference>
<dbReference type="PANTHER" id="PTHR21600:SF44">
    <property type="entry name" value="RIBOSOMAL LARGE SUBUNIT PSEUDOURIDINE SYNTHASE D"/>
    <property type="match status" value="1"/>
</dbReference>
<dbReference type="PANTHER" id="PTHR21600">
    <property type="entry name" value="MITOCHONDRIAL RNA PSEUDOURIDINE SYNTHASE"/>
    <property type="match status" value="1"/>
</dbReference>
<dbReference type="NCBIfam" id="TIGR00005">
    <property type="entry name" value="rluA_subfam"/>
    <property type="match status" value="1"/>
</dbReference>
<dbReference type="SUPFAM" id="SSF55120">
    <property type="entry name" value="Pseudouridine synthase"/>
    <property type="match status" value="1"/>
</dbReference>
<keyword evidence="2 4" id="KW-0413">Isomerase</keyword>
<dbReference type="RefSeq" id="WP_243536548.1">
    <property type="nucleotide sequence ID" value="NZ_CP093442.1"/>
</dbReference>
<evidence type="ECO:0000256" key="1">
    <source>
        <dbReference type="ARBA" id="ARBA00010876"/>
    </source>
</evidence>
<dbReference type="CDD" id="cd00165">
    <property type="entry name" value="S4"/>
    <property type="match status" value="1"/>
</dbReference>
<dbReference type="InterPro" id="IPR020103">
    <property type="entry name" value="PsdUridine_synth_cat_dom_sf"/>
</dbReference>